<feature type="transmembrane region" description="Helical" evidence="1">
    <location>
        <begin position="73"/>
        <end position="89"/>
    </location>
</feature>
<proteinExistence type="predicted"/>
<evidence type="ECO:0000313" key="3">
    <source>
        <dbReference type="Proteomes" id="UP001500121"/>
    </source>
</evidence>
<protein>
    <submittedName>
        <fullName evidence="2">Uncharacterized protein</fullName>
    </submittedName>
</protein>
<feature type="transmembrane region" description="Helical" evidence="1">
    <location>
        <begin position="271"/>
        <end position="289"/>
    </location>
</feature>
<gene>
    <name evidence="2" type="ORF">GCM10025783_28640</name>
</gene>
<feature type="transmembrane region" description="Helical" evidence="1">
    <location>
        <begin position="228"/>
        <end position="251"/>
    </location>
</feature>
<dbReference type="EMBL" id="BAABLP010000006">
    <property type="protein sequence ID" value="GAA4753975.1"/>
    <property type="molecule type" value="Genomic_DNA"/>
</dbReference>
<feature type="transmembrane region" description="Helical" evidence="1">
    <location>
        <begin position="123"/>
        <end position="152"/>
    </location>
</feature>
<keyword evidence="3" id="KW-1185">Reference proteome</keyword>
<feature type="transmembrane region" description="Helical" evidence="1">
    <location>
        <begin position="327"/>
        <end position="349"/>
    </location>
</feature>
<feature type="transmembrane region" description="Helical" evidence="1">
    <location>
        <begin position="47"/>
        <end position="66"/>
    </location>
</feature>
<keyword evidence="1" id="KW-0812">Transmembrane</keyword>
<reference evidence="3" key="1">
    <citation type="journal article" date="2019" name="Int. J. Syst. Evol. Microbiol.">
        <title>The Global Catalogue of Microorganisms (GCM) 10K type strain sequencing project: providing services to taxonomists for standard genome sequencing and annotation.</title>
        <authorList>
            <consortium name="The Broad Institute Genomics Platform"/>
            <consortium name="The Broad Institute Genome Sequencing Center for Infectious Disease"/>
            <person name="Wu L."/>
            <person name="Ma J."/>
        </authorList>
    </citation>
    <scope>NUCLEOTIDE SEQUENCE [LARGE SCALE GENOMIC DNA]</scope>
    <source>
        <strain evidence="3">JCM 19015</strain>
    </source>
</reference>
<organism evidence="2 3">
    <name type="scientific">Amnibacterium soli</name>
    <dbReference type="NCBI Taxonomy" id="1282736"/>
    <lineage>
        <taxon>Bacteria</taxon>
        <taxon>Bacillati</taxon>
        <taxon>Actinomycetota</taxon>
        <taxon>Actinomycetes</taxon>
        <taxon>Micrococcales</taxon>
        <taxon>Microbacteriaceae</taxon>
        <taxon>Amnibacterium</taxon>
    </lineage>
</organism>
<keyword evidence="1" id="KW-1133">Transmembrane helix</keyword>
<comment type="caution">
    <text evidence="2">The sequence shown here is derived from an EMBL/GenBank/DDBJ whole genome shotgun (WGS) entry which is preliminary data.</text>
</comment>
<sequence>MDVVFIAAVSVLLAVHLTIFLAVLTLAPVTASEARSLALVQLPVEVARILVLPFHGLLLASLFVLGRRAAGRWAGFGAMLAVLALDLRADPLDPVYGPPTAEGGWIAAALLAAGFAVLSRRPLLAAVLAGFASGFFAVAALALPGFLIALALTPRPAGEPAMRLRALAAFAGAWAAPAALMQLLWSARLGPAGWAERASEFTAEFQPHPVLPWLEQMRVLFAAWHFDALLTVTLASFLFLAAGTGVVRYFVVPREGEHGPALLRVLQRFPAELWAAGLLIVFCSAWWGLSGSTTLVMPNLPGLAAATPLITAMAYRGAKWLLTVNRFWALCAVLYLTGLILARTTQLLFTLVSAFRY</sequence>
<feature type="transmembrane region" description="Helical" evidence="1">
    <location>
        <begin position="295"/>
        <end position="315"/>
    </location>
</feature>
<accession>A0ABP8ZE74</accession>
<keyword evidence="1" id="KW-0472">Membrane</keyword>
<name>A0ABP8ZE74_9MICO</name>
<evidence type="ECO:0000256" key="1">
    <source>
        <dbReference type="SAM" id="Phobius"/>
    </source>
</evidence>
<evidence type="ECO:0000313" key="2">
    <source>
        <dbReference type="EMBL" id="GAA4753975.1"/>
    </source>
</evidence>
<dbReference type="Proteomes" id="UP001500121">
    <property type="component" value="Unassembled WGS sequence"/>
</dbReference>